<reference evidence="1" key="1">
    <citation type="submission" date="2014-09" db="EMBL/GenBank/DDBJ databases">
        <authorList>
            <person name="Magalhaes I.L.F."/>
            <person name="Oliveira U."/>
            <person name="Santos F.R."/>
            <person name="Vidigal T.H.D.A."/>
            <person name="Brescovit A.D."/>
            <person name="Santos A.J."/>
        </authorList>
    </citation>
    <scope>NUCLEOTIDE SEQUENCE</scope>
    <source>
        <tissue evidence="1">Shoot tissue taken approximately 20 cm above the soil surface</tissue>
    </source>
</reference>
<reference evidence="1" key="2">
    <citation type="journal article" date="2015" name="Data Brief">
        <title>Shoot transcriptome of the giant reed, Arundo donax.</title>
        <authorList>
            <person name="Barrero R.A."/>
            <person name="Guerrero F.D."/>
            <person name="Moolhuijzen P."/>
            <person name="Goolsby J.A."/>
            <person name="Tidwell J."/>
            <person name="Bellgard S.E."/>
            <person name="Bellgard M.I."/>
        </authorList>
    </citation>
    <scope>NUCLEOTIDE SEQUENCE</scope>
    <source>
        <tissue evidence="1">Shoot tissue taken approximately 20 cm above the soil surface</tissue>
    </source>
</reference>
<evidence type="ECO:0000313" key="1">
    <source>
        <dbReference type="EMBL" id="JAD97467.1"/>
    </source>
</evidence>
<dbReference type="AlphaFoldDB" id="A0A0A9EN45"/>
<dbReference type="EMBL" id="GBRH01200428">
    <property type="protein sequence ID" value="JAD97467.1"/>
    <property type="molecule type" value="Transcribed_RNA"/>
</dbReference>
<organism evidence="1">
    <name type="scientific">Arundo donax</name>
    <name type="common">Giant reed</name>
    <name type="synonym">Donax arundinaceus</name>
    <dbReference type="NCBI Taxonomy" id="35708"/>
    <lineage>
        <taxon>Eukaryota</taxon>
        <taxon>Viridiplantae</taxon>
        <taxon>Streptophyta</taxon>
        <taxon>Embryophyta</taxon>
        <taxon>Tracheophyta</taxon>
        <taxon>Spermatophyta</taxon>
        <taxon>Magnoliopsida</taxon>
        <taxon>Liliopsida</taxon>
        <taxon>Poales</taxon>
        <taxon>Poaceae</taxon>
        <taxon>PACMAD clade</taxon>
        <taxon>Arundinoideae</taxon>
        <taxon>Arundineae</taxon>
        <taxon>Arundo</taxon>
    </lineage>
</organism>
<protein>
    <submittedName>
        <fullName evidence="1">Uncharacterized protein</fullName>
    </submittedName>
</protein>
<name>A0A0A9EN45_ARUDO</name>
<sequence length="25" mass="2768">MSTSHIQTYRTASMMQSNLVGITLP</sequence>
<proteinExistence type="predicted"/>
<accession>A0A0A9EN45</accession>